<accession>A0ABQ5G516</accession>
<protein>
    <submittedName>
        <fullName evidence="1">Uncharacterized protein</fullName>
    </submittedName>
</protein>
<comment type="caution">
    <text evidence="1">The sequence shown here is derived from an EMBL/GenBank/DDBJ whole genome shotgun (WGS) entry which is preliminary data.</text>
</comment>
<dbReference type="EMBL" id="BQNB010018103">
    <property type="protein sequence ID" value="GJT70723.1"/>
    <property type="molecule type" value="Genomic_DNA"/>
</dbReference>
<reference evidence="1" key="2">
    <citation type="submission" date="2022-01" db="EMBL/GenBank/DDBJ databases">
        <authorList>
            <person name="Yamashiro T."/>
            <person name="Shiraishi A."/>
            <person name="Satake H."/>
            <person name="Nakayama K."/>
        </authorList>
    </citation>
    <scope>NUCLEOTIDE SEQUENCE</scope>
</reference>
<gene>
    <name evidence="1" type="ORF">Tco_1030009</name>
</gene>
<name>A0ABQ5G516_9ASTR</name>
<sequence length="123" mass="14138">MIPTLRRDLLEARGLLSRAKLSERIGTLMEPNGDIRHHFWRGDNRNDLRLESKGMKLEILKKSSRAPPSNLCLLCVSLFAKCGRICLVVGAPPSIWIGWVRLPKVYRLRWLDYLASMVLLVRT</sequence>
<evidence type="ECO:0000313" key="1">
    <source>
        <dbReference type="EMBL" id="GJT70723.1"/>
    </source>
</evidence>
<evidence type="ECO:0000313" key="2">
    <source>
        <dbReference type="Proteomes" id="UP001151760"/>
    </source>
</evidence>
<reference evidence="1" key="1">
    <citation type="journal article" date="2022" name="Int. J. Mol. Sci.">
        <title>Draft Genome of Tanacetum Coccineum: Genomic Comparison of Closely Related Tanacetum-Family Plants.</title>
        <authorList>
            <person name="Yamashiro T."/>
            <person name="Shiraishi A."/>
            <person name="Nakayama K."/>
            <person name="Satake H."/>
        </authorList>
    </citation>
    <scope>NUCLEOTIDE SEQUENCE</scope>
</reference>
<keyword evidence="2" id="KW-1185">Reference proteome</keyword>
<organism evidence="1 2">
    <name type="scientific">Tanacetum coccineum</name>
    <dbReference type="NCBI Taxonomy" id="301880"/>
    <lineage>
        <taxon>Eukaryota</taxon>
        <taxon>Viridiplantae</taxon>
        <taxon>Streptophyta</taxon>
        <taxon>Embryophyta</taxon>
        <taxon>Tracheophyta</taxon>
        <taxon>Spermatophyta</taxon>
        <taxon>Magnoliopsida</taxon>
        <taxon>eudicotyledons</taxon>
        <taxon>Gunneridae</taxon>
        <taxon>Pentapetalae</taxon>
        <taxon>asterids</taxon>
        <taxon>campanulids</taxon>
        <taxon>Asterales</taxon>
        <taxon>Asteraceae</taxon>
        <taxon>Asteroideae</taxon>
        <taxon>Anthemideae</taxon>
        <taxon>Anthemidinae</taxon>
        <taxon>Tanacetum</taxon>
    </lineage>
</organism>
<proteinExistence type="predicted"/>
<dbReference type="Proteomes" id="UP001151760">
    <property type="component" value="Unassembled WGS sequence"/>
</dbReference>